<dbReference type="OrthoDB" id="67700at2759"/>
<dbReference type="AlphaFoldDB" id="A0A843WEC6"/>
<proteinExistence type="predicted"/>
<sequence length="156" mass="17416">MGFLVGLFLGFALGLGLVVAFVRSENLRSSRRAELVNLKPQSKRTSKYGQVMLDRAAAEFDGLQENILFFLLQAATIAAFSKMTVEDSKKILPAEFYPSWVVFTQQQKAASELIRSSVEPVLEQYKSLFLDSIKFSKLTLGTVAPQFTVLLNMENI</sequence>
<name>A0A843WEC6_COLES</name>
<dbReference type="GO" id="GO:0005783">
    <property type="term" value="C:endoplasmic reticulum"/>
    <property type="evidence" value="ECO:0007669"/>
    <property type="project" value="TreeGrafter"/>
</dbReference>
<comment type="caution">
    <text evidence="1">The sequence shown here is derived from an EMBL/GenBank/DDBJ whole genome shotgun (WGS) entry which is preliminary data.</text>
</comment>
<evidence type="ECO:0000313" key="1">
    <source>
        <dbReference type="EMBL" id="MQM08039.1"/>
    </source>
</evidence>
<dbReference type="PANTHER" id="PTHR10774">
    <property type="entry name" value="EXTENDED SYNAPTOTAGMIN-RELATED"/>
    <property type="match status" value="1"/>
</dbReference>
<reference evidence="1" key="1">
    <citation type="submission" date="2017-07" db="EMBL/GenBank/DDBJ databases">
        <title>Taro Niue Genome Assembly and Annotation.</title>
        <authorList>
            <person name="Atibalentja N."/>
            <person name="Keating K."/>
            <person name="Fields C.J."/>
        </authorList>
    </citation>
    <scope>NUCLEOTIDE SEQUENCE</scope>
    <source>
        <strain evidence="1">Niue_2</strain>
        <tissue evidence="1">Leaf</tissue>
    </source>
</reference>
<keyword evidence="2" id="KW-1185">Reference proteome</keyword>
<gene>
    <name evidence="1" type="ORF">Taro_040886</name>
</gene>
<dbReference type="Proteomes" id="UP000652761">
    <property type="component" value="Unassembled WGS sequence"/>
</dbReference>
<dbReference type="InterPro" id="IPR045050">
    <property type="entry name" value="Synaptotagmin_plant"/>
</dbReference>
<dbReference type="PANTHER" id="PTHR10774:SF149">
    <property type="entry name" value="SYNAPTOTAGMIN-5"/>
    <property type="match status" value="1"/>
</dbReference>
<organism evidence="1 2">
    <name type="scientific">Colocasia esculenta</name>
    <name type="common">Wild taro</name>
    <name type="synonym">Arum esculentum</name>
    <dbReference type="NCBI Taxonomy" id="4460"/>
    <lineage>
        <taxon>Eukaryota</taxon>
        <taxon>Viridiplantae</taxon>
        <taxon>Streptophyta</taxon>
        <taxon>Embryophyta</taxon>
        <taxon>Tracheophyta</taxon>
        <taxon>Spermatophyta</taxon>
        <taxon>Magnoliopsida</taxon>
        <taxon>Liliopsida</taxon>
        <taxon>Araceae</taxon>
        <taxon>Aroideae</taxon>
        <taxon>Colocasieae</taxon>
        <taxon>Colocasia</taxon>
    </lineage>
</organism>
<dbReference type="EMBL" id="NMUH01004016">
    <property type="protein sequence ID" value="MQM08039.1"/>
    <property type="molecule type" value="Genomic_DNA"/>
</dbReference>
<accession>A0A843WEC6</accession>
<dbReference type="GO" id="GO:0008289">
    <property type="term" value="F:lipid binding"/>
    <property type="evidence" value="ECO:0007669"/>
    <property type="project" value="InterPro"/>
</dbReference>
<protein>
    <submittedName>
        <fullName evidence="1">Uncharacterized protein</fullName>
    </submittedName>
</protein>
<evidence type="ECO:0000313" key="2">
    <source>
        <dbReference type="Proteomes" id="UP000652761"/>
    </source>
</evidence>